<evidence type="ECO:0000256" key="1">
    <source>
        <dbReference type="SAM" id="SignalP"/>
    </source>
</evidence>
<keyword evidence="3" id="KW-1185">Reference proteome</keyword>
<dbReference type="AlphaFoldDB" id="A0A420BIR9"/>
<reference evidence="2 3" key="1">
    <citation type="submission" date="2018-09" db="EMBL/GenBank/DDBJ databases">
        <title>Genomic Encyclopedia of Type Strains, Phase III (KMG-III): the genomes of soil and plant-associated and newly described type strains.</title>
        <authorList>
            <person name="Whitman W."/>
        </authorList>
    </citation>
    <scope>NUCLEOTIDE SEQUENCE [LARGE SCALE GENOMIC DNA]</scope>
    <source>
        <strain evidence="2 3">CECT 7938</strain>
    </source>
</reference>
<name>A0A420BIR9_SPHD1</name>
<accession>A0A420BIR9</accession>
<feature type="signal peptide" evidence="1">
    <location>
        <begin position="1"/>
        <end position="22"/>
    </location>
</feature>
<protein>
    <submittedName>
        <fullName evidence="2">Uncharacterized protein</fullName>
    </submittedName>
</protein>
<comment type="caution">
    <text evidence="2">The sequence shown here is derived from an EMBL/GenBank/DDBJ whole genome shotgun (WGS) entry which is preliminary data.</text>
</comment>
<feature type="chain" id="PRO_5019335493" evidence="1">
    <location>
        <begin position="23"/>
        <end position="47"/>
    </location>
</feature>
<keyword evidence="1" id="KW-0732">Signal</keyword>
<organism evidence="2 3">
    <name type="scientific">Sphingobacterium detergens</name>
    <dbReference type="NCBI Taxonomy" id="1145106"/>
    <lineage>
        <taxon>Bacteria</taxon>
        <taxon>Pseudomonadati</taxon>
        <taxon>Bacteroidota</taxon>
        <taxon>Sphingobacteriia</taxon>
        <taxon>Sphingobacteriales</taxon>
        <taxon>Sphingobacteriaceae</taxon>
        <taxon>Sphingobacterium</taxon>
    </lineage>
</organism>
<sequence length="47" mass="5024">MNTSKSLINILIFFAIASPVAAQTKIESGQSISPVESGLMPAIRFDE</sequence>
<gene>
    <name evidence="2" type="ORF">DFQ12_1455</name>
</gene>
<dbReference type="EMBL" id="RAPY01000001">
    <property type="protein sequence ID" value="RKE56590.1"/>
    <property type="molecule type" value="Genomic_DNA"/>
</dbReference>
<dbReference type="Proteomes" id="UP000286246">
    <property type="component" value="Unassembled WGS sequence"/>
</dbReference>
<proteinExistence type="predicted"/>
<evidence type="ECO:0000313" key="3">
    <source>
        <dbReference type="Proteomes" id="UP000286246"/>
    </source>
</evidence>
<evidence type="ECO:0000313" key="2">
    <source>
        <dbReference type="EMBL" id="RKE56590.1"/>
    </source>
</evidence>